<evidence type="ECO:0000313" key="3">
    <source>
        <dbReference type="Proteomes" id="UP000305517"/>
    </source>
</evidence>
<feature type="transmembrane region" description="Helical" evidence="1">
    <location>
        <begin position="119"/>
        <end position="138"/>
    </location>
</feature>
<protein>
    <submittedName>
        <fullName evidence="2">Uncharacterized protein</fullName>
    </submittedName>
</protein>
<reference evidence="2 3" key="1">
    <citation type="submission" date="2019-05" db="EMBL/GenBank/DDBJ databases">
        <title>Hymenobacter edaphi sp. nov., isolated from abandoned arsenic-contaminated farmland soil.</title>
        <authorList>
            <person name="Nie L."/>
        </authorList>
    </citation>
    <scope>NUCLEOTIDE SEQUENCE [LARGE SCALE GENOMIC DNA]</scope>
    <source>
        <strain evidence="2 3">1-3-3-8</strain>
    </source>
</reference>
<comment type="caution">
    <text evidence="2">The sequence shown here is derived from an EMBL/GenBank/DDBJ whole genome shotgun (WGS) entry which is preliminary data.</text>
</comment>
<feature type="transmembrane region" description="Helical" evidence="1">
    <location>
        <begin position="87"/>
        <end position="107"/>
    </location>
</feature>
<keyword evidence="1" id="KW-1133">Transmembrane helix</keyword>
<keyword evidence="3" id="KW-1185">Reference proteome</keyword>
<feature type="transmembrane region" description="Helical" evidence="1">
    <location>
        <begin position="52"/>
        <end position="75"/>
    </location>
</feature>
<dbReference type="AlphaFoldDB" id="A0A5R8WQD5"/>
<feature type="transmembrane region" description="Helical" evidence="1">
    <location>
        <begin position="24"/>
        <end position="46"/>
    </location>
</feature>
<accession>A0A5R8WQD5</accession>
<keyword evidence="1" id="KW-0812">Transmembrane</keyword>
<dbReference type="EMBL" id="VAJM01000005">
    <property type="protein sequence ID" value="TLM92319.1"/>
    <property type="molecule type" value="Genomic_DNA"/>
</dbReference>
<evidence type="ECO:0000313" key="2">
    <source>
        <dbReference type="EMBL" id="TLM92319.1"/>
    </source>
</evidence>
<proteinExistence type="predicted"/>
<dbReference type="Proteomes" id="UP000305517">
    <property type="component" value="Unassembled WGS sequence"/>
</dbReference>
<sequence length="147" mass="16728">MRTDESLLTSWLPRHRVLHLSGRNLLLGLLCVLVGLALLGWCLYWLNDDRNYKIVAYLMLPVGLGFVGLGIGVVLRFRFWLRLTQLFFGFSAAGCFLSVVFMLRLVIYSPPIDLSSLPVLLPMLVVISGLCVVPIRVIQRWMRETHT</sequence>
<dbReference type="RefSeq" id="WP_138078171.1">
    <property type="nucleotide sequence ID" value="NZ_VAJM01000005.1"/>
</dbReference>
<gene>
    <name evidence="2" type="ORF">FDY95_12865</name>
</gene>
<organism evidence="2 3">
    <name type="scientific">Hymenobacter jeollabukensis</name>
    <dbReference type="NCBI Taxonomy" id="2025313"/>
    <lineage>
        <taxon>Bacteria</taxon>
        <taxon>Pseudomonadati</taxon>
        <taxon>Bacteroidota</taxon>
        <taxon>Cytophagia</taxon>
        <taxon>Cytophagales</taxon>
        <taxon>Hymenobacteraceae</taxon>
        <taxon>Hymenobacter</taxon>
    </lineage>
</organism>
<keyword evidence="1" id="KW-0472">Membrane</keyword>
<name>A0A5R8WQD5_9BACT</name>
<evidence type="ECO:0000256" key="1">
    <source>
        <dbReference type="SAM" id="Phobius"/>
    </source>
</evidence>